<evidence type="ECO:0000313" key="1">
    <source>
        <dbReference type="EMBL" id="CAG8535218.1"/>
    </source>
</evidence>
<reference evidence="1" key="1">
    <citation type="submission" date="2021-06" db="EMBL/GenBank/DDBJ databases">
        <authorList>
            <person name="Kallberg Y."/>
            <person name="Tangrot J."/>
            <person name="Rosling A."/>
        </authorList>
    </citation>
    <scope>NUCLEOTIDE SEQUENCE</scope>
    <source>
        <strain evidence="1">IN212</strain>
    </source>
</reference>
<dbReference type="EMBL" id="CAJVPZ010003749">
    <property type="protein sequence ID" value="CAG8535218.1"/>
    <property type="molecule type" value="Genomic_DNA"/>
</dbReference>
<feature type="non-terminal residue" evidence="1">
    <location>
        <position position="295"/>
    </location>
</feature>
<gene>
    <name evidence="1" type="ORF">RFULGI_LOCUS3974</name>
</gene>
<proteinExistence type="predicted"/>
<dbReference type="OrthoDB" id="2405214at2759"/>
<name>A0A9N9FHW5_9GLOM</name>
<sequence length="295" mass="34125">QGLLMDLDSLLISNEFLQSNSEPSDIDKLSNKYKVSNNYEANNYEVSDNHETMDNKYLNNKLAELASYPDVLEILRFQDLREFFSLSSIQENLSHKRYPCSGLYGEKHLKYIERIGGFTLFGGAPPVKKLAQELFLLKFIEKTKFSYSKLRSNQSKRLNNELSARSKWKIDQKCLCICSSECETYTDQIGRVCAKCFLLTKDQVFKNALSKLISNPENRHYTPKSYFKGKPLLKFLGNLDIKDLWTSVSYSNENNTVLFWLKLAEKGVQNMKYSEEITNFIAILSSLSLKAYDFF</sequence>
<organism evidence="1 2">
    <name type="scientific">Racocetra fulgida</name>
    <dbReference type="NCBI Taxonomy" id="60492"/>
    <lineage>
        <taxon>Eukaryota</taxon>
        <taxon>Fungi</taxon>
        <taxon>Fungi incertae sedis</taxon>
        <taxon>Mucoromycota</taxon>
        <taxon>Glomeromycotina</taxon>
        <taxon>Glomeromycetes</taxon>
        <taxon>Diversisporales</taxon>
        <taxon>Gigasporaceae</taxon>
        <taxon>Racocetra</taxon>
    </lineage>
</organism>
<protein>
    <submittedName>
        <fullName evidence="1">5380_t:CDS:1</fullName>
    </submittedName>
</protein>
<dbReference type="AlphaFoldDB" id="A0A9N9FHW5"/>
<comment type="caution">
    <text evidence="1">The sequence shown here is derived from an EMBL/GenBank/DDBJ whole genome shotgun (WGS) entry which is preliminary data.</text>
</comment>
<evidence type="ECO:0000313" key="2">
    <source>
        <dbReference type="Proteomes" id="UP000789396"/>
    </source>
</evidence>
<accession>A0A9N9FHW5</accession>
<keyword evidence="2" id="KW-1185">Reference proteome</keyword>
<dbReference type="Proteomes" id="UP000789396">
    <property type="component" value="Unassembled WGS sequence"/>
</dbReference>